<keyword evidence="8" id="KW-1185">Reference proteome</keyword>
<evidence type="ECO:0000313" key="7">
    <source>
        <dbReference type="EMBL" id="GGC23274.1"/>
    </source>
</evidence>
<dbReference type="InterPro" id="IPR013325">
    <property type="entry name" value="RNA_pol_sigma_r2"/>
</dbReference>
<reference evidence="8" key="1">
    <citation type="journal article" date="2019" name="Int. J. Syst. Evol. Microbiol.">
        <title>The Global Catalogue of Microorganisms (GCM) 10K type strain sequencing project: providing services to taxonomists for standard genome sequencing and annotation.</title>
        <authorList>
            <consortium name="The Broad Institute Genomics Platform"/>
            <consortium name="The Broad Institute Genome Sequencing Center for Infectious Disease"/>
            <person name="Wu L."/>
            <person name="Ma J."/>
        </authorList>
    </citation>
    <scope>NUCLEOTIDE SEQUENCE [LARGE SCALE GENOMIC DNA]</scope>
    <source>
        <strain evidence="8">CGMCC 1.10832</strain>
    </source>
</reference>
<evidence type="ECO:0000259" key="6">
    <source>
        <dbReference type="Pfam" id="PF08281"/>
    </source>
</evidence>
<protein>
    <submittedName>
        <fullName evidence="7">RNA polymerase sigma-70 factor</fullName>
    </submittedName>
</protein>
<dbReference type="SUPFAM" id="SSF88659">
    <property type="entry name" value="Sigma3 and sigma4 domains of RNA polymerase sigma factors"/>
    <property type="match status" value="1"/>
</dbReference>
<evidence type="ECO:0000313" key="8">
    <source>
        <dbReference type="Proteomes" id="UP000636010"/>
    </source>
</evidence>
<keyword evidence="4" id="KW-0804">Transcription</keyword>
<dbReference type="InterPro" id="IPR013249">
    <property type="entry name" value="RNA_pol_sigma70_r4_t2"/>
</dbReference>
<comment type="similarity">
    <text evidence="1">Belongs to the sigma-70 factor family. ECF subfamily.</text>
</comment>
<dbReference type="PANTHER" id="PTHR43133">
    <property type="entry name" value="RNA POLYMERASE ECF-TYPE SIGMA FACTO"/>
    <property type="match status" value="1"/>
</dbReference>
<gene>
    <name evidence="7" type="ORF">GCM10011506_05730</name>
</gene>
<dbReference type="InterPro" id="IPR014284">
    <property type="entry name" value="RNA_pol_sigma-70_dom"/>
</dbReference>
<organism evidence="7 8">
    <name type="scientific">Marivirga lumbricoides</name>
    <dbReference type="NCBI Taxonomy" id="1046115"/>
    <lineage>
        <taxon>Bacteria</taxon>
        <taxon>Pseudomonadati</taxon>
        <taxon>Bacteroidota</taxon>
        <taxon>Cytophagia</taxon>
        <taxon>Cytophagales</taxon>
        <taxon>Marivirgaceae</taxon>
        <taxon>Marivirga</taxon>
    </lineage>
</organism>
<dbReference type="PANTHER" id="PTHR43133:SF46">
    <property type="entry name" value="RNA POLYMERASE SIGMA-70 FACTOR ECF SUBFAMILY"/>
    <property type="match status" value="1"/>
</dbReference>
<dbReference type="RefSeq" id="WP_188460306.1">
    <property type="nucleotide sequence ID" value="NZ_BAABHU010000002.1"/>
</dbReference>
<accession>A0ABQ1LH27</accession>
<evidence type="ECO:0000256" key="4">
    <source>
        <dbReference type="ARBA" id="ARBA00023163"/>
    </source>
</evidence>
<dbReference type="Gene3D" id="1.10.10.10">
    <property type="entry name" value="Winged helix-like DNA-binding domain superfamily/Winged helix DNA-binding domain"/>
    <property type="match status" value="1"/>
</dbReference>
<dbReference type="Pfam" id="PF08281">
    <property type="entry name" value="Sigma70_r4_2"/>
    <property type="match status" value="1"/>
</dbReference>
<proteinExistence type="inferred from homology"/>
<dbReference type="InterPro" id="IPR007627">
    <property type="entry name" value="RNA_pol_sigma70_r2"/>
</dbReference>
<dbReference type="InterPro" id="IPR039425">
    <property type="entry name" value="RNA_pol_sigma-70-like"/>
</dbReference>
<comment type="caution">
    <text evidence="7">The sequence shown here is derived from an EMBL/GenBank/DDBJ whole genome shotgun (WGS) entry which is preliminary data.</text>
</comment>
<dbReference type="NCBIfam" id="TIGR02985">
    <property type="entry name" value="Sig70_bacteroi1"/>
    <property type="match status" value="1"/>
</dbReference>
<feature type="domain" description="RNA polymerase sigma-70 region 2" evidence="5">
    <location>
        <begin position="25"/>
        <end position="89"/>
    </location>
</feature>
<evidence type="ECO:0000256" key="1">
    <source>
        <dbReference type="ARBA" id="ARBA00010641"/>
    </source>
</evidence>
<dbReference type="InterPro" id="IPR036388">
    <property type="entry name" value="WH-like_DNA-bd_sf"/>
</dbReference>
<feature type="domain" description="RNA polymerase sigma factor 70 region 4 type 2" evidence="6">
    <location>
        <begin position="121"/>
        <end position="170"/>
    </location>
</feature>
<dbReference type="Pfam" id="PF04542">
    <property type="entry name" value="Sigma70_r2"/>
    <property type="match status" value="1"/>
</dbReference>
<sequence>MSDGEMKILLSQFQNGDKEAFEIIYNLYWKELYFHAYKRLGDEDHAEELVQELFVQLWEKRAFLAIEKSLKAYLFGNIKNRILHFYREKYKQSAHYEASSEGTLEFNSDTEQGIIQRDLLEKIDLLTQKLPSRSRDIFELSRKKFLSNKEIAEKLNISEKTVQYHIHISLKYLRANCPDYLLYSFLLLFWW</sequence>
<dbReference type="Proteomes" id="UP000636010">
    <property type="component" value="Unassembled WGS sequence"/>
</dbReference>
<dbReference type="SUPFAM" id="SSF88946">
    <property type="entry name" value="Sigma2 domain of RNA polymerase sigma factors"/>
    <property type="match status" value="1"/>
</dbReference>
<evidence type="ECO:0000256" key="2">
    <source>
        <dbReference type="ARBA" id="ARBA00023015"/>
    </source>
</evidence>
<dbReference type="InterPro" id="IPR014327">
    <property type="entry name" value="RNA_pol_sigma70_bacteroid"/>
</dbReference>
<dbReference type="NCBIfam" id="TIGR02937">
    <property type="entry name" value="sigma70-ECF"/>
    <property type="match status" value="1"/>
</dbReference>
<keyword evidence="2" id="KW-0805">Transcription regulation</keyword>
<dbReference type="Gene3D" id="1.10.1740.10">
    <property type="match status" value="1"/>
</dbReference>
<evidence type="ECO:0000256" key="3">
    <source>
        <dbReference type="ARBA" id="ARBA00023082"/>
    </source>
</evidence>
<name>A0ABQ1LH27_9BACT</name>
<evidence type="ECO:0000259" key="5">
    <source>
        <dbReference type="Pfam" id="PF04542"/>
    </source>
</evidence>
<dbReference type="EMBL" id="BMEC01000002">
    <property type="protein sequence ID" value="GGC23274.1"/>
    <property type="molecule type" value="Genomic_DNA"/>
</dbReference>
<dbReference type="InterPro" id="IPR013324">
    <property type="entry name" value="RNA_pol_sigma_r3/r4-like"/>
</dbReference>
<keyword evidence="3" id="KW-0731">Sigma factor</keyword>